<evidence type="ECO:0000256" key="2">
    <source>
        <dbReference type="ARBA" id="ARBA00012513"/>
    </source>
</evidence>
<evidence type="ECO:0000256" key="4">
    <source>
        <dbReference type="ARBA" id="ARBA00022527"/>
    </source>
</evidence>
<evidence type="ECO:0000256" key="14">
    <source>
        <dbReference type="PROSITE-ProRule" id="PRU10141"/>
    </source>
</evidence>
<dbReference type="InterPro" id="IPR000719">
    <property type="entry name" value="Prot_kinase_dom"/>
</dbReference>
<dbReference type="Pfam" id="PF07714">
    <property type="entry name" value="PK_Tyr_Ser-Thr"/>
    <property type="match status" value="1"/>
</dbReference>
<gene>
    <name evidence="18" type="ORF">RND81_06G158500</name>
</gene>
<feature type="region of interest" description="Disordered" evidence="15">
    <location>
        <begin position="160"/>
        <end position="195"/>
    </location>
</feature>
<evidence type="ECO:0000256" key="12">
    <source>
        <dbReference type="ARBA" id="ARBA00047899"/>
    </source>
</evidence>
<name>A0AAW1KAM5_SAPOF</name>
<evidence type="ECO:0000256" key="3">
    <source>
        <dbReference type="ARBA" id="ARBA00022475"/>
    </source>
</evidence>
<evidence type="ECO:0000256" key="11">
    <source>
        <dbReference type="ARBA" id="ARBA00023136"/>
    </source>
</evidence>
<dbReference type="GO" id="GO:0004674">
    <property type="term" value="F:protein serine/threonine kinase activity"/>
    <property type="evidence" value="ECO:0007669"/>
    <property type="project" value="UniProtKB-KW"/>
</dbReference>
<dbReference type="FunFam" id="1.10.510.10:FF:000173">
    <property type="entry name" value="proline-rich receptor-like protein kinase PERK8"/>
    <property type="match status" value="1"/>
</dbReference>
<comment type="catalytic activity">
    <reaction evidence="12">
        <text>L-threonyl-[protein] + ATP = O-phospho-L-threonyl-[protein] + ADP + H(+)</text>
        <dbReference type="Rhea" id="RHEA:46608"/>
        <dbReference type="Rhea" id="RHEA-COMP:11060"/>
        <dbReference type="Rhea" id="RHEA-COMP:11605"/>
        <dbReference type="ChEBI" id="CHEBI:15378"/>
        <dbReference type="ChEBI" id="CHEBI:30013"/>
        <dbReference type="ChEBI" id="CHEBI:30616"/>
        <dbReference type="ChEBI" id="CHEBI:61977"/>
        <dbReference type="ChEBI" id="CHEBI:456216"/>
        <dbReference type="EC" id="2.7.11.1"/>
    </reaction>
</comment>
<evidence type="ECO:0000256" key="5">
    <source>
        <dbReference type="ARBA" id="ARBA00022679"/>
    </source>
</evidence>
<feature type="region of interest" description="Disordered" evidence="15">
    <location>
        <begin position="1"/>
        <end position="75"/>
    </location>
</feature>
<dbReference type="FunFam" id="3.30.200.20:FF:000162">
    <property type="entry name" value="Adenine nucleotide alpha hydrolase-like domain kinase"/>
    <property type="match status" value="1"/>
</dbReference>
<evidence type="ECO:0000259" key="17">
    <source>
        <dbReference type="PROSITE" id="PS50011"/>
    </source>
</evidence>
<dbReference type="PROSITE" id="PS00108">
    <property type="entry name" value="PROTEIN_KINASE_ST"/>
    <property type="match status" value="1"/>
</dbReference>
<dbReference type="PANTHER" id="PTHR47982">
    <property type="entry name" value="PROLINE-RICH RECEPTOR-LIKE PROTEIN KINASE PERK4"/>
    <property type="match status" value="1"/>
</dbReference>
<evidence type="ECO:0000256" key="13">
    <source>
        <dbReference type="ARBA" id="ARBA00048679"/>
    </source>
</evidence>
<organism evidence="18 19">
    <name type="scientific">Saponaria officinalis</name>
    <name type="common">Common soapwort</name>
    <name type="synonym">Lychnis saponaria</name>
    <dbReference type="NCBI Taxonomy" id="3572"/>
    <lineage>
        <taxon>Eukaryota</taxon>
        <taxon>Viridiplantae</taxon>
        <taxon>Streptophyta</taxon>
        <taxon>Embryophyta</taxon>
        <taxon>Tracheophyta</taxon>
        <taxon>Spermatophyta</taxon>
        <taxon>Magnoliopsida</taxon>
        <taxon>eudicotyledons</taxon>
        <taxon>Gunneridae</taxon>
        <taxon>Pentapetalae</taxon>
        <taxon>Caryophyllales</taxon>
        <taxon>Caryophyllaceae</taxon>
        <taxon>Caryophylleae</taxon>
        <taxon>Saponaria</taxon>
    </lineage>
</organism>
<dbReference type="InterPro" id="IPR011009">
    <property type="entry name" value="Kinase-like_dom_sf"/>
</dbReference>
<dbReference type="Proteomes" id="UP001443914">
    <property type="component" value="Unassembled WGS sequence"/>
</dbReference>
<feature type="compositionally biased region" description="Polar residues" evidence="15">
    <location>
        <begin position="605"/>
        <end position="614"/>
    </location>
</feature>
<evidence type="ECO:0000313" key="19">
    <source>
        <dbReference type="Proteomes" id="UP001443914"/>
    </source>
</evidence>
<evidence type="ECO:0000256" key="16">
    <source>
        <dbReference type="SAM" id="Phobius"/>
    </source>
</evidence>
<dbReference type="InterPro" id="IPR008271">
    <property type="entry name" value="Ser/Thr_kinase_AS"/>
</dbReference>
<keyword evidence="9 14" id="KW-0067">ATP-binding</keyword>
<dbReference type="GO" id="GO:0005524">
    <property type="term" value="F:ATP binding"/>
    <property type="evidence" value="ECO:0007669"/>
    <property type="project" value="UniProtKB-UniRule"/>
</dbReference>
<feature type="binding site" evidence="14">
    <location>
        <position position="273"/>
    </location>
    <ligand>
        <name>ATP</name>
        <dbReference type="ChEBI" id="CHEBI:30616"/>
    </ligand>
</feature>
<feature type="compositionally biased region" description="Pro residues" evidence="15">
    <location>
        <begin position="168"/>
        <end position="186"/>
    </location>
</feature>
<dbReference type="SUPFAM" id="SSF56112">
    <property type="entry name" value="Protein kinase-like (PK-like)"/>
    <property type="match status" value="1"/>
</dbReference>
<keyword evidence="4" id="KW-0723">Serine/threonine-protein kinase</keyword>
<dbReference type="InterPro" id="IPR017441">
    <property type="entry name" value="Protein_kinase_ATP_BS"/>
</dbReference>
<dbReference type="InterPro" id="IPR047117">
    <property type="entry name" value="PERK1-13-like"/>
</dbReference>
<keyword evidence="11 16" id="KW-0472">Membrane</keyword>
<protein>
    <recommendedName>
        <fullName evidence="2">non-specific serine/threonine protein kinase</fullName>
        <ecNumber evidence="2">2.7.11.1</ecNumber>
    </recommendedName>
</protein>
<keyword evidence="8" id="KW-0418">Kinase</keyword>
<evidence type="ECO:0000256" key="8">
    <source>
        <dbReference type="ARBA" id="ARBA00022777"/>
    </source>
</evidence>
<sequence>MPSPASPPPPPPQTPPPPVSQPPPPPVSPPPPTTNSTAPPPRHPAHSGTTPHNATPSPPPPPPPSGGGGVKSENFRWGIGGKNGISSAMIVGIAIAGVALVIVVSIICVCCFMKKSKRRRRNVDDHGDDVYYVHNSFLPYTTSSLDGHYDVHWQQNYSPTAENHDMRPLPPPPPPPVIQPRLPPRPPFHHPSLPPPPATYMSPGGCSESSTGSEIPLTYPSPGYPIGFSKSAIPYQELAIATDNFSEANMLGQGDYGCVHKGVLSNAKMIAVKSLKAGSDLVKCEFQAEVEIIGRLHHRYLVSLVGYCITESHWLLVYEFVSNRSLEFHLHGKGQPTMDWPTRLRIAKGSAKGLAYLHEDCHPKIIHGDVKAANILLNHKFEPKVADFGRAKIFSDGDTHVSTRVIGTLGYLAPEYAATGKLSDKSDVFSFGVVLLELITGCRPADSARTKNNYSFVDWARPLLTRFLEGSNFEILVDPRLQNKYDPNEMARMIVCAAACVRQSAQRRPRMSQVVRALEGELSLSENNEGVRSGYNSVYSSHDSDNNEGIRPRQISAYASFSSENDSGQYKDTMKKFKKTTVDSQENGSSEYDGTTSEYGVYPSGLSSEIPSQETTREIETVKTEGDSRGVGGRAGL</sequence>
<keyword evidence="5" id="KW-0808">Transferase</keyword>
<keyword evidence="10 16" id="KW-1133">Transmembrane helix</keyword>
<evidence type="ECO:0000256" key="15">
    <source>
        <dbReference type="SAM" id="MobiDB-lite"/>
    </source>
</evidence>
<evidence type="ECO:0000256" key="9">
    <source>
        <dbReference type="ARBA" id="ARBA00022840"/>
    </source>
</evidence>
<dbReference type="PANTHER" id="PTHR47982:SF35">
    <property type="entry name" value="PROLINE-RICH RECEPTOR-LIKE PROTEIN KINASE PERK1-RELATED"/>
    <property type="match status" value="1"/>
</dbReference>
<feature type="transmembrane region" description="Helical" evidence="16">
    <location>
        <begin position="85"/>
        <end position="112"/>
    </location>
</feature>
<comment type="subcellular location">
    <subcellularLocation>
        <location evidence="1">Cell membrane</location>
        <topology evidence="1">Single-pass membrane protein</topology>
    </subcellularLocation>
</comment>
<accession>A0AAW1KAM5</accession>
<evidence type="ECO:0000256" key="1">
    <source>
        <dbReference type="ARBA" id="ARBA00004162"/>
    </source>
</evidence>
<feature type="domain" description="Protein kinase" evidence="17">
    <location>
        <begin position="245"/>
        <end position="522"/>
    </location>
</feature>
<proteinExistence type="predicted"/>
<reference evidence="18" key="1">
    <citation type="submission" date="2024-03" db="EMBL/GenBank/DDBJ databases">
        <title>WGS assembly of Saponaria officinalis var. Norfolk2.</title>
        <authorList>
            <person name="Jenkins J."/>
            <person name="Shu S."/>
            <person name="Grimwood J."/>
            <person name="Barry K."/>
            <person name="Goodstein D."/>
            <person name="Schmutz J."/>
            <person name="Leebens-Mack J."/>
            <person name="Osbourn A."/>
        </authorList>
    </citation>
    <scope>NUCLEOTIDE SEQUENCE [LARGE SCALE GENOMIC DNA]</scope>
    <source>
        <strain evidence="18">JIC</strain>
    </source>
</reference>
<dbReference type="EMBL" id="JBDFQZ010000006">
    <property type="protein sequence ID" value="KAK9715339.1"/>
    <property type="molecule type" value="Genomic_DNA"/>
</dbReference>
<dbReference type="GO" id="GO:0005886">
    <property type="term" value="C:plasma membrane"/>
    <property type="evidence" value="ECO:0007669"/>
    <property type="project" value="UniProtKB-SubCell"/>
</dbReference>
<dbReference type="PROSITE" id="PS50011">
    <property type="entry name" value="PROTEIN_KINASE_DOM"/>
    <property type="match status" value="1"/>
</dbReference>
<feature type="compositionally biased region" description="Pro residues" evidence="15">
    <location>
        <begin position="56"/>
        <end position="65"/>
    </location>
</feature>
<comment type="caution">
    <text evidence="18">The sequence shown here is derived from an EMBL/GenBank/DDBJ whole genome shotgun (WGS) entry which is preliminary data.</text>
</comment>
<dbReference type="CDD" id="cd14066">
    <property type="entry name" value="STKc_IRAK"/>
    <property type="match status" value="1"/>
</dbReference>
<keyword evidence="3" id="KW-1003">Cell membrane</keyword>
<dbReference type="Gene3D" id="3.30.200.20">
    <property type="entry name" value="Phosphorylase Kinase, domain 1"/>
    <property type="match status" value="1"/>
</dbReference>
<feature type="compositionally biased region" description="Polar residues" evidence="15">
    <location>
        <begin position="582"/>
        <end position="598"/>
    </location>
</feature>
<evidence type="ECO:0000256" key="10">
    <source>
        <dbReference type="ARBA" id="ARBA00022989"/>
    </source>
</evidence>
<comment type="catalytic activity">
    <reaction evidence="13">
        <text>L-seryl-[protein] + ATP = O-phospho-L-seryl-[protein] + ADP + H(+)</text>
        <dbReference type="Rhea" id="RHEA:17989"/>
        <dbReference type="Rhea" id="RHEA-COMP:9863"/>
        <dbReference type="Rhea" id="RHEA-COMP:11604"/>
        <dbReference type="ChEBI" id="CHEBI:15378"/>
        <dbReference type="ChEBI" id="CHEBI:29999"/>
        <dbReference type="ChEBI" id="CHEBI:30616"/>
        <dbReference type="ChEBI" id="CHEBI:83421"/>
        <dbReference type="ChEBI" id="CHEBI:456216"/>
        <dbReference type="EC" id="2.7.11.1"/>
    </reaction>
</comment>
<keyword evidence="7 14" id="KW-0547">Nucleotide-binding</keyword>
<evidence type="ECO:0000313" key="18">
    <source>
        <dbReference type="EMBL" id="KAK9715339.1"/>
    </source>
</evidence>
<dbReference type="PRINTS" id="PR01217">
    <property type="entry name" value="PRICHEXTENSN"/>
</dbReference>
<evidence type="ECO:0000256" key="7">
    <source>
        <dbReference type="ARBA" id="ARBA00022741"/>
    </source>
</evidence>
<dbReference type="AlphaFoldDB" id="A0AAW1KAM5"/>
<dbReference type="PROSITE" id="PS00107">
    <property type="entry name" value="PROTEIN_KINASE_ATP"/>
    <property type="match status" value="1"/>
</dbReference>
<feature type="compositionally biased region" description="Basic and acidic residues" evidence="15">
    <location>
        <begin position="615"/>
        <end position="628"/>
    </location>
</feature>
<dbReference type="Gene3D" id="1.10.510.10">
    <property type="entry name" value="Transferase(Phosphotransferase) domain 1"/>
    <property type="match status" value="1"/>
</dbReference>
<keyword evidence="6 16" id="KW-0812">Transmembrane</keyword>
<feature type="compositionally biased region" description="Pro residues" evidence="15">
    <location>
        <begin position="1"/>
        <end position="42"/>
    </location>
</feature>
<dbReference type="SMART" id="SM00220">
    <property type="entry name" value="S_TKc"/>
    <property type="match status" value="1"/>
</dbReference>
<feature type="region of interest" description="Disordered" evidence="15">
    <location>
        <begin position="579"/>
        <end position="637"/>
    </location>
</feature>
<dbReference type="InterPro" id="IPR001245">
    <property type="entry name" value="Ser-Thr/Tyr_kinase_cat_dom"/>
</dbReference>
<keyword evidence="19" id="KW-1185">Reference proteome</keyword>
<evidence type="ECO:0000256" key="6">
    <source>
        <dbReference type="ARBA" id="ARBA00022692"/>
    </source>
</evidence>
<feature type="region of interest" description="Disordered" evidence="15">
    <location>
        <begin position="529"/>
        <end position="550"/>
    </location>
</feature>
<dbReference type="EC" id="2.7.11.1" evidence="2"/>